<proteinExistence type="predicted"/>
<reference evidence="1 2" key="1">
    <citation type="submission" date="2021-05" db="EMBL/GenBank/DDBJ databases">
        <title>Genome Assembly of Synthetic Allotetraploid Brassica napus Reveals Homoeologous Exchanges between Subgenomes.</title>
        <authorList>
            <person name="Davis J.T."/>
        </authorList>
    </citation>
    <scope>NUCLEOTIDE SEQUENCE [LARGE SCALE GENOMIC DNA]</scope>
    <source>
        <strain evidence="2">cv. Da-Ae</strain>
        <tissue evidence="1">Seedling</tissue>
    </source>
</reference>
<organism evidence="1 2">
    <name type="scientific">Brassica napus</name>
    <name type="common">Rape</name>
    <dbReference type="NCBI Taxonomy" id="3708"/>
    <lineage>
        <taxon>Eukaryota</taxon>
        <taxon>Viridiplantae</taxon>
        <taxon>Streptophyta</taxon>
        <taxon>Embryophyta</taxon>
        <taxon>Tracheophyta</taxon>
        <taxon>Spermatophyta</taxon>
        <taxon>Magnoliopsida</taxon>
        <taxon>eudicotyledons</taxon>
        <taxon>Gunneridae</taxon>
        <taxon>Pentapetalae</taxon>
        <taxon>rosids</taxon>
        <taxon>malvids</taxon>
        <taxon>Brassicales</taxon>
        <taxon>Brassicaceae</taxon>
        <taxon>Brassiceae</taxon>
        <taxon>Brassica</taxon>
    </lineage>
</organism>
<accession>A0ABQ8CDJ8</accession>
<dbReference type="EMBL" id="JAGKQM010000008">
    <property type="protein sequence ID" value="KAH0915151.1"/>
    <property type="molecule type" value="Genomic_DNA"/>
</dbReference>
<sequence length="434" mass="47370">MIKKEDNSALSKDLFRVEARNCLENQHMSKLNIWTGILLSSSPPAPPASPLPVFLSHDSIFNSLMSCISYSFFQLYCSGSTVNATGRDLCGLVLLVGVHQSGPLLRGLLDNCFRHTSLHFFILHVCSHQLFISINLFNSTSAMKRLAEDPHRKRPQPHLLLTSCVNPATGSDKTCYGEEQSPPLTCLDGHLACSGELCKYQPTTALCLSAGDLLTASDSYSRSTTSLTNNSNLHGPGPILWLKLPAQNLQHIVSQSISVLVSLVNLKSFDGFIEVFILSLLQYHSVRKQFSVDSPDLLSFSSSSLAEDRILQSCLHSMNRYVLSDPFPSYCFSLLTGLFPCVAVCTGLEGAIKITSVFLVGEGCLSTLLVTKSQRSDFSGNALSTHSSHVSNLLSTSYEDLLCLIAFAVVVYGLFLRECLIPSCHCSLQAASMR</sequence>
<evidence type="ECO:0000313" key="1">
    <source>
        <dbReference type="EMBL" id="KAH0915151.1"/>
    </source>
</evidence>
<evidence type="ECO:0000313" key="2">
    <source>
        <dbReference type="Proteomes" id="UP000824890"/>
    </source>
</evidence>
<comment type="caution">
    <text evidence="1">The sequence shown here is derived from an EMBL/GenBank/DDBJ whole genome shotgun (WGS) entry which is preliminary data.</text>
</comment>
<keyword evidence="2" id="KW-1185">Reference proteome</keyword>
<dbReference type="Proteomes" id="UP000824890">
    <property type="component" value="Unassembled WGS sequence"/>
</dbReference>
<gene>
    <name evidence="1" type="ORF">HID58_029597</name>
</gene>
<protein>
    <submittedName>
        <fullName evidence="1">Uncharacterized protein</fullName>
    </submittedName>
</protein>
<name>A0ABQ8CDJ8_BRANA</name>